<dbReference type="Proteomes" id="UP000240883">
    <property type="component" value="Unassembled WGS sequence"/>
</dbReference>
<dbReference type="OrthoDB" id="154356at2759"/>
<name>A0A2T2P6A1_CORCC</name>
<keyword evidence="9" id="KW-1185">Reference proteome</keyword>
<gene>
    <name evidence="8" type="ORF">BS50DRAFT_568767</name>
</gene>
<dbReference type="InterPro" id="IPR003923">
    <property type="entry name" value="TAF10"/>
</dbReference>
<dbReference type="PANTHER" id="PTHR21242:SF0">
    <property type="entry name" value="TRANSCRIPTION INITIATION FACTOR TFIID SUBUNIT 10"/>
    <property type="match status" value="1"/>
</dbReference>
<dbReference type="GO" id="GO:0006367">
    <property type="term" value="P:transcription initiation at RNA polymerase II promoter"/>
    <property type="evidence" value="ECO:0007669"/>
    <property type="project" value="TreeGrafter"/>
</dbReference>
<evidence type="ECO:0000256" key="7">
    <source>
        <dbReference type="SAM" id="MobiDB-lite"/>
    </source>
</evidence>
<proteinExistence type="inferred from homology"/>
<dbReference type="AlphaFoldDB" id="A0A2T2P6A1"/>
<evidence type="ECO:0000256" key="4">
    <source>
        <dbReference type="ARBA" id="ARBA00023242"/>
    </source>
</evidence>
<feature type="region of interest" description="Disordered" evidence="7">
    <location>
        <begin position="138"/>
        <end position="170"/>
    </location>
</feature>
<dbReference type="GO" id="GO:0000124">
    <property type="term" value="C:SAGA complex"/>
    <property type="evidence" value="ECO:0007669"/>
    <property type="project" value="TreeGrafter"/>
</dbReference>
<evidence type="ECO:0000256" key="3">
    <source>
        <dbReference type="ARBA" id="ARBA00023163"/>
    </source>
</evidence>
<evidence type="ECO:0000313" key="8">
    <source>
        <dbReference type="EMBL" id="PSN73190.1"/>
    </source>
</evidence>
<comment type="function">
    <text evidence="6">Functions as a component of both the DNA-binding general transcription initiation factor complex TFIID and the transcription coactivator SAGA complex. Binding of TFIID to a promoter (with or without TATA element) is the initial step in pre-initiation complex (PIC) formation. TFIID plays a key role in the regulation of gene expression by RNA polymerase II through different activities such as transcription activator interaction, core promoter recognition and selectivity, TFIIA and TFIIB interaction, chromatin modification (histone acetylation by TAF1), facilitation of DNA opening and initiation of transcription. SAGA acts as a general cofactor required for essentially all RNA polymerase II transcription. At the promoters, SAGA is required for transcription pre-initiation complex (PIC) recruitment. It influences RNA polymerase II transcriptional activity through different activities such as TBP interaction (via core/TAF module) and promoter selectivity, interaction with transcription activators (via Tra1/SPT module), and chromatin modification through histone acetylation (via HAT module) and deubiquitination (via DUB module). SAGA preferentially acetylates histones H3 (to form H3K9ac, H3K14ac, H3K18ac and H3K23ac) and H2B and deubiquitinates histone H2B. SAGA interacts with DNA via upstream activating sequences (UASs).</text>
</comment>
<dbReference type="PANTHER" id="PTHR21242">
    <property type="entry name" value="TRANSCRIPTION INITIATION FACTOR TFIID SUBUNIT 10"/>
    <property type="match status" value="1"/>
</dbReference>
<dbReference type="STRING" id="1448308.A0A2T2P6A1"/>
<dbReference type="PIRSF" id="PIRSF017246">
    <property type="entry name" value="TFIID_TAF10"/>
    <property type="match status" value="1"/>
</dbReference>
<dbReference type="Pfam" id="PF03540">
    <property type="entry name" value="TAF10"/>
    <property type="match status" value="1"/>
</dbReference>
<reference evidence="8 9" key="1">
    <citation type="journal article" date="2018" name="Front. Microbiol.">
        <title>Genome-Wide Analysis of Corynespora cassiicola Leaf Fall Disease Putative Effectors.</title>
        <authorList>
            <person name="Lopez D."/>
            <person name="Ribeiro S."/>
            <person name="Label P."/>
            <person name="Fumanal B."/>
            <person name="Venisse J.S."/>
            <person name="Kohler A."/>
            <person name="de Oliveira R.R."/>
            <person name="Labutti K."/>
            <person name="Lipzen A."/>
            <person name="Lail K."/>
            <person name="Bauer D."/>
            <person name="Ohm R.A."/>
            <person name="Barry K.W."/>
            <person name="Spatafora J."/>
            <person name="Grigoriev I.V."/>
            <person name="Martin F.M."/>
            <person name="Pujade-Renaud V."/>
        </authorList>
    </citation>
    <scope>NUCLEOTIDE SEQUENCE [LARGE SCALE GENOMIC DNA]</scope>
    <source>
        <strain evidence="8 9">Philippines</strain>
    </source>
</reference>
<keyword evidence="4 6" id="KW-0539">Nucleus</keyword>
<comment type="subcellular location">
    <subcellularLocation>
        <location evidence="1 6">Nucleus</location>
    </subcellularLocation>
</comment>
<dbReference type="EMBL" id="KZ678129">
    <property type="protein sequence ID" value="PSN73190.1"/>
    <property type="molecule type" value="Genomic_DNA"/>
</dbReference>
<dbReference type="GO" id="GO:0003743">
    <property type="term" value="F:translation initiation factor activity"/>
    <property type="evidence" value="ECO:0007669"/>
    <property type="project" value="UniProtKB-KW"/>
</dbReference>
<sequence length="221" mass="22727">MADNTNPPPETNMEVDNDLDAAIDADINANPTQPDAMNLDGANDTGPAAANGAADAAASLEARIPAKKDATLREFLGKMDDYAPIIPDAVTHYYLTRAGLPPPPQTSPHLARLLALATQKFIADIAADAYQYSRIRASNTTSNNPMGGLAGGSGPQGAAAPGGAQGSKDSQAKSINLGVQRPGYGGGGQGGSQGRTVLTMEDLGMAVGEYGVNIKRGEFYR</sequence>
<keyword evidence="3 6" id="KW-0804">Transcription</keyword>
<organism evidence="8 9">
    <name type="scientific">Corynespora cassiicola Philippines</name>
    <dbReference type="NCBI Taxonomy" id="1448308"/>
    <lineage>
        <taxon>Eukaryota</taxon>
        <taxon>Fungi</taxon>
        <taxon>Dikarya</taxon>
        <taxon>Ascomycota</taxon>
        <taxon>Pezizomycotina</taxon>
        <taxon>Dothideomycetes</taxon>
        <taxon>Pleosporomycetidae</taxon>
        <taxon>Pleosporales</taxon>
        <taxon>Corynesporascaceae</taxon>
        <taxon>Corynespora</taxon>
    </lineage>
</organism>
<keyword evidence="2 6" id="KW-0805">Transcription regulation</keyword>
<evidence type="ECO:0000313" key="9">
    <source>
        <dbReference type="Proteomes" id="UP000240883"/>
    </source>
</evidence>
<accession>A0A2T2P6A1</accession>
<protein>
    <recommendedName>
        <fullName evidence="6">Transcription initiation factor TFIID subunit 10</fullName>
    </recommendedName>
</protein>
<dbReference type="GO" id="GO:0016251">
    <property type="term" value="F:RNA polymerase II general transcription initiation factor activity"/>
    <property type="evidence" value="ECO:0007669"/>
    <property type="project" value="TreeGrafter"/>
</dbReference>
<evidence type="ECO:0000256" key="2">
    <source>
        <dbReference type="ARBA" id="ARBA00023015"/>
    </source>
</evidence>
<dbReference type="GO" id="GO:0005669">
    <property type="term" value="C:transcription factor TFIID complex"/>
    <property type="evidence" value="ECO:0007669"/>
    <property type="project" value="TreeGrafter"/>
</dbReference>
<comment type="similarity">
    <text evidence="5 6">Belongs to the TAF10 family.</text>
</comment>
<evidence type="ECO:0000256" key="1">
    <source>
        <dbReference type="ARBA" id="ARBA00004123"/>
    </source>
</evidence>
<keyword evidence="8" id="KW-0648">Protein biosynthesis</keyword>
<evidence type="ECO:0000256" key="5">
    <source>
        <dbReference type="ARBA" id="ARBA00025730"/>
    </source>
</evidence>
<evidence type="ECO:0000256" key="6">
    <source>
        <dbReference type="PIRNR" id="PIRNR017246"/>
    </source>
</evidence>
<dbReference type="GO" id="GO:1990841">
    <property type="term" value="F:promoter-specific chromatin binding"/>
    <property type="evidence" value="ECO:0007669"/>
    <property type="project" value="TreeGrafter"/>
</dbReference>
<dbReference type="CDD" id="cd07982">
    <property type="entry name" value="HFD_TAF10"/>
    <property type="match status" value="1"/>
</dbReference>
<keyword evidence="8" id="KW-0396">Initiation factor</keyword>